<dbReference type="GO" id="GO:0030897">
    <property type="term" value="C:HOPS complex"/>
    <property type="evidence" value="ECO:0007669"/>
    <property type="project" value="TreeGrafter"/>
</dbReference>
<accession>A0A814JH33</accession>
<name>A0A814JH33_9BILA</name>
<dbReference type="PANTHER" id="PTHR23323:SF26">
    <property type="entry name" value="VACUOLAR PROTEIN SORTING-ASSOCIATED PROTEIN 18 HOMOLOG"/>
    <property type="match status" value="1"/>
</dbReference>
<dbReference type="GO" id="GO:0007040">
    <property type="term" value="P:lysosome organization"/>
    <property type="evidence" value="ECO:0007669"/>
    <property type="project" value="TreeGrafter"/>
</dbReference>
<dbReference type="Proteomes" id="UP000663879">
    <property type="component" value="Unassembled WGS sequence"/>
</dbReference>
<keyword evidence="3" id="KW-0863">Zinc-finger</keyword>
<dbReference type="Pfam" id="PF05131">
    <property type="entry name" value="Pep3_Vps18"/>
    <property type="match status" value="1"/>
</dbReference>
<evidence type="ECO:0000256" key="2">
    <source>
        <dbReference type="ARBA" id="ARBA00022723"/>
    </source>
</evidence>
<sequence length="632" mass="72318">MVSLFEQYETETQKTNEFSDDTNSYRSGYIPASLNPVDNEDIFKSQKIQINIQDKTIDQFEKCGGLIAILFKPCTIRLLHPELKTDETIEYPDVINKFFLDKYGRHLLVATEKNEFYYYSKITKKIKSISKLKGNLVTAVGWNKNSTEKTTDSILVGTNKGLLFELIINSTNEGILSTFGESYCKLVYNFNTDQAISSIEIVHFKKENNYSGPSIENIYDIFVATSKRLYEFIGSDAKSMLASSATSAANIVSNLSTTPIFTSIFSYYETKTPSELANYHEMPGDLGHSQLHIRNSTKARKKTLAWMAGAGVLIFELDPFSLAKFSAANYHNESIKRLINESNHDIISYPNAKEDHYVDLGDNDPIGISLTEFHIAIFYKTQVKIICLLNKEIVLNQKLDTKSIGGKLKGVWHDPISMDFGSYTGRSIIKYVANKESRKIWKIYLNKNAFDLAKQYCMDNPANLNIVLTKQAENLFNNKKYIESAVYYAQTQNSFEEICLKYLELGNFTALRTFLTHKLNTLDADKELTQTTVVIAYIIEIFLNQLSDLIQEKLYDDYDSLHKEFYKFLDGKKVKSCLIESKEAIYKIFASHGNTSDMVYFAEVMSDYPQIIMHYIQEENYRKALEALAKQF</sequence>
<dbReference type="OrthoDB" id="1845386at2759"/>
<dbReference type="GO" id="GO:0007032">
    <property type="term" value="P:endosome organization"/>
    <property type="evidence" value="ECO:0007669"/>
    <property type="project" value="TreeGrafter"/>
</dbReference>
<keyword evidence="7" id="KW-1185">Reference proteome</keyword>
<reference evidence="6" key="1">
    <citation type="submission" date="2021-02" db="EMBL/GenBank/DDBJ databases">
        <authorList>
            <person name="Nowell W R."/>
        </authorList>
    </citation>
    <scope>NUCLEOTIDE SEQUENCE</scope>
    <source>
        <strain evidence="6">Ploen Becks lab</strain>
    </source>
</reference>
<evidence type="ECO:0000256" key="4">
    <source>
        <dbReference type="ARBA" id="ARBA00022833"/>
    </source>
</evidence>
<comment type="subcellular location">
    <subcellularLocation>
        <location evidence="1">Late endosome membrane</location>
        <topology evidence="1">Peripheral membrane protein</topology>
        <orientation evidence="1">Cytoplasmic side</orientation>
    </subcellularLocation>
</comment>
<dbReference type="EMBL" id="CAJNOC010004920">
    <property type="protein sequence ID" value="CAF1037381.1"/>
    <property type="molecule type" value="Genomic_DNA"/>
</dbReference>
<dbReference type="GO" id="GO:0031902">
    <property type="term" value="C:late endosome membrane"/>
    <property type="evidence" value="ECO:0007669"/>
    <property type="project" value="UniProtKB-SubCell"/>
</dbReference>
<dbReference type="GO" id="GO:0008270">
    <property type="term" value="F:zinc ion binding"/>
    <property type="evidence" value="ECO:0007669"/>
    <property type="project" value="UniProtKB-KW"/>
</dbReference>
<dbReference type="InterPro" id="IPR007810">
    <property type="entry name" value="Pep3/Vps18_beta-prop"/>
</dbReference>
<evidence type="ECO:0000259" key="5">
    <source>
        <dbReference type="Pfam" id="PF05131"/>
    </source>
</evidence>
<evidence type="ECO:0000313" key="6">
    <source>
        <dbReference type="EMBL" id="CAF1037381.1"/>
    </source>
</evidence>
<evidence type="ECO:0000256" key="1">
    <source>
        <dbReference type="ARBA" id="ARBA00004492"/>
    </source>
</evidence>
<feature type="domain" description="Pep3/Vps18 beta-propeller" evidence="5">
    <location>
        <begin position="42"/>
        <end position="432"/>
    </location>
</feature>
<dbReference type="PANTHER" id="PTHR23323">
    <property type="entry name" value="VACUOLAR PROTEIN SORTING-ASSOCIATED PROTEIN"/>
    <property type="match status" value="1"/>
</dbReference>
<dbReference type="GO" id="GO:0030674">
    <property type="term" value="F:protein-macromolecule adaptor activity"/>
    <property type="evidence" value="ECO:0007669"/>
    <property type="project" value="TreeGrafter"/>
</dbReference>
<keyword evidence="4" id="KW-0862">Zinc</keyword>
<proteinExistence type="predicted"/>
<dbReference type="AlphaFoldDB" id="A0A814JH33"/>
<dbReference type="GO" id="GO:0048284">
    <property type="term" value="P:organelle fusion"/>
    <property type="evidence" value="ECO:0007669"/>
    <property type="project" value="TreeGrafter"/>
</dbReference>
<keyword evidence="2" id="KW-0479">Metal-binding</keyword>
<protein>
    <recommendedName>
        <fullName evidence="5">Pep3/Vps18 beta-propeller domain-containing protein</fullName>
    </recommendedName>
</protein>
<dbReference type="GO" id="GO:0006904">
    <property type="term" value="P:vesicle docking involved in exocytosis"/>
    <property type="evidence" value="ECO:0007669"/>
    <property type="project" value="TreeGrafter"/>
</dbReference>
<evidence type="ECO:0000313" key="7">
    <source>
        <dbReference type="Proteomes" id="UP000663879"/>
    </source>
</evidence>
<evidence type="ECO:0000256" key="3">
    <source>
        <dbReference type="ARBA" id="ARBA00022771"/>
    </source>
</evidence>
<gene>
    <name evidence="6" type="ORF">OXX778_LOCUS18180</name>
</gene>
<dbReference type="GO" id="GO:0008333">
    <property type="term" value="P:endosome to lysosome transport"/>
    <property type="evidence" value="ECO:0007669"/>
    <property type="project" value="TreeGrafter"/>
</dbReference>
<comment type="caution">
    <text evidence="6">The sequence shown here is derived from an EMBL/GenBank/DDBJ whole genome shotgun (WGS) entry which is preliminary data.</text>
</comment>
<organism evidence="6 7">
    <name type="scientific">Brachionus calyciflorus</name>
    <dbReference type="NCBI Taxonomy" id="104777"/>
    <lineage>
        <taxon>Eukaryota</taxon>
        <taxon>Metazoa</taxon>
        <taxon>Spiralia</taxon>
        <taxon>Gnathifera</taxon>
        <taxon>Rotifera</taxon>
        <taxon>Eurotatoria</taxon>
        <taxon>Monogononta</taxon>
        <taxon>Pseudotrocha</taxon>
        <taxon>Ploima</taxon>
        <taxon>Brachionidae</taxon>
        <taxon>Brachionus</taxon>
    </lineage>
</organism>